<organism evidence="2 3">
    <name type="scientific">Sphingobacterium corticis</name>
    <dbReference type="NCBI Taxonomy" id="1812823"/>
    <lineage>
        <taxon>Bacteria</taxon>
        <taxon>Pseudomonadati</taxon>
        <taxon>Bacteroidota</taxon>
        <taxon>Sphingobacteriia</taxon>
        <taxon>Sphingobacteriales</taxon>
        <taxon>Sphingobacteriaceae</taxon>
        <taxon>Sphingobacterium</taxon>
    </lineage>
</organism>
<dbReference type="RefSeq" id="WP_380869654.1">
    <property type="nucleotide sequence ID" value="NZ_JBHUMA010000006.1"/>
</dbReference>
<keyword evidence="1" id="KW-1133">Transmembrane helix</keyword>
<keyword evidence="1" id="KW-0812">Transmembrane</keyword>
<feature type="transmembrane region" description="Helical" evidence="1">
    <location>
        <begin position="52"/>
        <end position="69"/>
    </location>
</feature>
<accession>A0ABW5NK76</accession>
<proteinExistence type="predicted"/>
<evidence type="ECO:0000313" key="3">
    <source>
        <dbReference type="Proteomes" id="UP001597393"/>
    </source>
</evidence>
<sequence length="238" mass="27329">MRKNNPNRSNAIVIVLAVLLTILFCGLAQPFGNFLIDEYNIDPTLFVNTNGWAIYILLLVFALLLYRVLQSQAATQREQTNLNKLQAYHIRSQYLGNIELTNDHQNGTSELAKFKRLPFKIVGNSAFDMSITCDWNHSLSEEYFIQATKNGYESRLGKWQADTKLELELAEDLDQSIEEAGRKSADQDGSDSQQNVGFYQVVFNFADQFGLRYKKVFILSYSFTEKKFYHTASQTEFL</sequence>
<evidence type="ECO:0008006" key="4">
    <source>
        <dbReference type="Google" id="ProtNLM"/>
    </source>
</evidence>
<gene>
    <name evidence="2" type="ORF">ACFSQ3_11230</name>
</gene>
<dbReference type="Proteomes" id="UP001597393">
    <property type="component" value="Unassembled WGS sequence"/>
</dbReference>
<evidence type="ECO:0000256" key="1">
    <source>
        <dbReference type="SAM" id="Phobius"/>
    </source>
</evidence>
<keyword evidence="1" id="KW-0472">Membrane</keyword>
<name>A0ABW5NK76_9SPHI</name>
<reference evidence="3" key="1">
    <citation type="journal article" date="2019" name="Int. J. Syst. Evol. Microbiol.">
        <title>The Global Catalogue of Microorganisms (GCM) 10K type strain sequencing project: providing services to taxonomists for standard genome sequencing and annotation.</title>
        <authorList>
            <consortium name="The Broad Institute Genomics Platform"/>
            <consortium name="The Broad Institute Genome Sequencing Center for Infectious Disease"/>
            <person name="Wu L."/>
            <person name="Ma J."/>
        </authorList>
    </citation>
    <scope>NUCLEOTIDE SEQUENCE [LARGE SCALE GENOMIC DNA]</scope>
    <source>
        <strain evidence="3">KCTC 42248</strain>
    </source>
</reference>
<comment type="caution">
    <text evidence="2">The sequence shown here is derived from an EMBL/GenBank/DDBJ whole genome shotgun (WGS) entry which is preliminary data.</text>
</comment>
<protein>
    <recommendedName>
        <fullName evidence="4">SMODS-associating 2TM beta-strand rich effector domain-containing protein</fullName>
    </recommendedName>
</protein>
<dbReference type="EMBL" id="JBHUMA010000006">
    <property type="protein sequence ID" value="MFD2599526.1"/>
    <property type="molecule type" value="Genomic_DNA"/>
</dbReference>
<keyword evidence="3" id="KW-1185">Reference proteome</keyword>
<evidence type="ECO:0000313" key="2">
    <source>
        <dbReference type="EMBL" id="MFD2599526.1"/>
    </source>
</evidence>